<feature type="compositionally biased region" description="Polar residues" evidence="1">
    <location>
        <begin position="198"/>
        <end position="208"/>
    </location>
</feature>
<evidence type="ECO:0000313" key="2">
    <source>
        <dbReference type="EMBL" id="KAJ8496511.1"/>
    </source>
</evidence>
<name>A0AAD7U3M1_9APHY</name>
<comment type="caution">
    <text evidence="2">The sequence shown here is derived from an EMBL/GenBank/DDBJ whole genome shotgun (WGS) entry which is preliminary data.</text>
</comment>
<dbReference type="AlphaFoldDB" id="A0AAD7U3M1"/>
<feature type="compositionally biased region" description="Polar residues" evidence="1">
    <location>
        <begin position="457"/>
        <end position="467"/>
    </location>
</feature>
<accession>A0AAD7U3M1</accession>
<protein>
    <submittedName>
        <fullName evidence="2">Uncharacterized protein</fullName>
    </submittedName>
</protein>
<reference evidence="2" key="1">
    <citation type="submission" date="2022-11" db="EMBL/GenBank/DDBJ databases">
        <title>Genome Sequence of Cubamyces cubensis.</title>
        <authorList>
            <person name="Buettner E."/>
        </authorList>
    </citation>
    <scope>NUCLEOTIDE SEQUENCE</scope>
    <source>
        <strain evidence="2">MPL-01</strain>
    </source>
</reference>
<feature type="region of interest" description="Disordered" evidence="1">
    <location>
        <begin position="163"/>
        <end position="235"/>
    </location>
</feature>
<evidence type="ECO:0000313" key="3">
    <source>
        <dbReference type="Proteomes" id="UP001215151"/>
    </source>
</evidence>
<keyword evidence="3" id="KW-1185">Reference proteome</keyword>
<feature type="compositionally biased region" description="Polar residues" evidence="1">
    <location>
        <begin position="221"/>
        <end position="230"/>
    </location>
</feature>
<dbReference type="Proteomes" id="UP001215151">
    <property type="component" value="Unassembled WGS sequence"/>
</dbReference>
<organism evidence="2 3">
    <name type="scientific">Trametes cubensis</name>
    <dbReference type="NCBI Taxonomy" id="1111947"/>
    <lineage>
        <taxon>Eukaryota</taxon>
        <taxon>Fungi</taxon>
        <taxon>Dikarya</taxon>
        <taxon>Basidiomycota</taxon>
        <taxon>Agaricomycotina</taxon>
        <taxon>Agaricomycetes</taxon>
        <taxon>Polyporales</taxon>
        <taxon>Polyporaceae</taxon>
        <taxon>Trametes</taxon>
    </lineage>
</organism>
<feature type="compositionally biased region" description="Basic and acidic residues" evidence="1">
    <location>
        <begin position="73"/>
        <end position="83"/>
    </location>
</feature>
<feature type="region of interest" description="Disordered" evidence="1">
    <location>
        <begin position="382"/>
        <end position="467"/>
    </location>
</feature>
<feature type="compositionally biased region" description="Low complexity" evidence="1">
    <location>
        <begin position="175"/>
        <end position="185"/>
    </location>
</feature>
<sequence length="467" mass="49437">MLDSATAFASSHAAPLPHFLSNLPTPATDSVSGPLCAPIAQCRSSQLPTPLVGIMSTESATAKKRASAATPKRTSEDDHRREYPAPTPAPAKLTSMQGSGVTGQHSRASIAIPRSACVIDNAPATGLCVYEVDNPSHRANAQDEAARLQKRVAELESIIRELKNKPHPRWAQSGSATANNSSTTSLVGEDTGAPGPSVSKSGHSTASFPTLPKPLVRTREPTPSSPSALLQTMPGPLSGIPGLGTPSPLATPSPDIRSPIDPYPSPGADIINSMLHPEYDLSTLLSSCQTSGSGPTHDGYLNDMLDTLLSPSTACPTHSGEEHCGCLNDHTSYNTVLELSLRLRRATEILSQYAKHGAQSDCKVHRGISELDRFTTTALGNILTPPEPVSSQPHTPPMPVANPAFGRPSYPSARPSQNGHAPHALQSPRAWDFKSAQPQSYPSPPWDDSFMSWEPLRQSSEWPQGGL</sequence>
<evidence type="ECO:0000256" key="1">
    <source>
        <dbReference type="SAM" id="MobiDB-lite"/>
    </source>
</evidence>
<proteinExistence type="predicted"/>
<gene>
    <name evidence="2" type="ORF">ONZ51_g1101</name>
</gene>
<feature type="region of interest" description="Disordered" evidence="1">
    <location>
        <begin position="58"/>
        <end position="102"/>
    </location>
</feature>
<dbReference type="EMBL" id="JAPEVG010000014">
    <property type="protein sequence ID" value="KAJ8496511.1"/>
    <property type="molecule type" value="Genomic_DNA"/>
</dbReference>